<evidence type="ECO:0000256" key="1">
    <source>
        <dbReference type="ARBA" id="ARBA00001470"/>
    </source>
</evidence>
<reference evidence="5 6" key="1">
    <citation type="journal article" date="2024" name="Int. J. Mol. Sci.">
        <title>Exploration of Alicyclobacillus spp. Genome in Search of Antibiotic Resistance.</title>
        <authorList>
            <person name="Bucka-Kolendo J."/>
            <person name="Kiousi D.E."/>
            <person name="Dekowska A."/>
            <person name="Mikolajczuk-Szczyrba A."/>
            <person name="Karadedos D.M."/>
            <person name="Michael P."/>
            <person name="Galanis A."/>
            <person name="Sokolowska B."/>
        </authorList>
    </citation>
    <scope>NUCLEOTIDE SEQUENCE [LARGE SCALE GENOMIC DNA]</scope>
    <source>
        <strain evidence="5 6">KKP 3000</strain>
    </source>
</reference>
<accession>A0ABV5AD75</accession>
<dbReference type="EC" id="5.1.3.11" evidence="4"/>
<proteinExistence type="inferred from homology"/>
<dbReference type="InterPro" id="IPR010819">
    <property type="entry name" value="AGE/CE"/>
</dbReference>
<protein>
    <recommendedName>
        <fullName evidence="4">Cellobiose 2-epimerase</fullName>
        <shortName evidence="4">CE</shortName>
        <ecNumber evidence="4">5.1.3.11</ecNumber>
    </recommendedName>
</protein>
<dbReference type="Gene3D" id="1.50.10.10">
    <property type="match status" value="1"/>
</dbReference>
<dbReference type="Pfam" id="PF07221">
    <property type="entry name" value="GlcNAc_2-epim"/>
    <property type="match status" value="1"/>
</dbReference>
<dbReference type="Proteomes" id="UP001579974">
    <property type="component" value="Unassembled WGS sequence"/>
</dbReference>
<comment type="catalytic activity">
    <reaction evidence="1 4">
        <text>D-cellobiose = beta-D-glucosyl-(1-&gt;4)-D-mannopyranose</text>
        <dbReference type="Rhea" id="RHEA:23384"/>
        <dbReference type="ChEBI" id="CHEBI:17057"/>
        <dbReference type="ChEBI" id="CHEBI:47931"/>
        <dbReference type="EC" id="5.1.3.11"/>
    </reaction>
</comment>
<name>A0ABV5AD75_9BACL</name>
<dbReference type="HAMAP" id="MF_00929">
    <property type="entry name" value="Cellobiose_2_epim"/>
    <property type="match status" value="1"/>
</dbReference>
<comment type="similarity">
    <text evidence="4">Belongs to the cellobiose 2-epimerase family.</text>
</comment>
<dbReference type="InterPro" id="IPR008928">
    <property type="entry name" value="6-hairpin_glycosidase_sf"/>
</dbReference>
<dbReference type="EMBL" id="JBDXSU010000005">
    <property type="protein sequence ID" value="MFB5190222.1"/>
    <property type="molecule type" value="Genomic_DNA"/>
</dbReference>
<evidence type="ECO:0000256" key="2">
    <source>
        <dbReference type="ARBA" id="ARBA00008558"/>
    </source>
</evidence>
<dbReference type="RefSeq" id="WP_275473722.1">
    <property type="nucleotide sequence ID" value="NZ_CP162940.1"/>
</dbReference>
<dbReference type="PANTHER" id="PTHR15108">
    <property type="entry name" value="N-ACYLGLUCOSAMINE-2-EPIMERASE"/>
    <property type="match status" value="1"/>
</dbReference>
<comment type="function">
    <text evidence="4">Catalyzes the reversible epimerization of cellobiose to 4-O-beta-D-glucopyranosyl-D-mannose (Glc-Man).</text>
</comment>
<evidence type="ECO:0000256" key="4">
    <source>
        <dbReference type="HAMAP-Rule" id="MF_00929"/>
    </source>
</evidence>
<dbReference type="SUPFAM" id="SSF48208">
    <property type="entry name" value="Six-hairpin glycosidases"/>
    <property type="match status" value="1"/>
</dbReference>
<evidence type="ECO:0000313" key="6">
    <source>
        <dbReference type="Proteomes" id="UP001579974"/>
    </source>
</evidence>
<keyword evidence="3 4" id="KW-0413">Isomerase</keyword>
<dbReference type="InterPro" id="IPR028584">
    <property type="entry name" value="Cellobiose_2_epim"/>
</dbReference>
<dbReference type="InterPro" id="IPR012341">
    <property type="entry name" value="6hp_glycosidase-like_sf"/>
</dbReference>
<organism evidence="5 6">
    <name type="scientific">Alicyclobacillus fastidiosus</name>
    <dbReference type="NCBI Taxonomy" id="392011"/>
    <lineage>
        <taxon>Bacteria</taxon>
        <taxon>Bacillati</taxon>
        <taxon>Bacillota</taxon>
        <taxon>Bacilli</taxon>
        <taxon>Bacillales</taxon>
        <taxon>Alicyclobacillaceae</taxon>
        <taxon>Alicyclobacillus</taxon>
    </lineage>
</organism>
<comment type="similarity">
    <text evidence="2">Belongs to the N-acylglucosamine 2-epimerase family.</text>
</comment>
<comment type="caution">
    <text evidence="5">The sequence shown here is derived from an EMBL/GenBank/DDBJ whole genome shotgun (WGS) entry which is preliminary data.</text>
</comment>
<evidence type="ECO:0000313" key="5">
    <source>
        <dbReference type="EMBL" id="MFB5190222.1"/>
    </source>
</evidence>
<gene>
    <name evidence="5" type="ORF">KKP3000_003667</name>
</gene>
<keyword evidence="6" id="KW-1185">Reference proteome</keyword>
<evidence type="ECO:0000256" key="3">
    <source>
        <dbReference type="ARBA" id="ARBA00023235"/>
    </source>
</evidence>
<sequence length="406" mass="46749">MQTDTSERNVRQELFDEGRRILHFWRDRVLLQDGGFHGEIDHTGRVKPDADRGLILAARILWTFSRAVASGFEATAENRAQADKSYAFLVEHFWDEEYLGFYWMLNAKHEPVNDRKHIYAQSFAIYALSEYYAATGKLDALVRAQLTHQLIERYARDIVSGGYLESFTRAWTSDDDLRLSEVDLAEAKSMNTHLHILEAYTRLYQVWPNEELSGRLIHLLDVCKNHILDQETYHYHLFFDQSWTVKSDLISYGHDIEGSWLMLEAAEALGHPDLIDTFAEIAVNMVDVTLAQGLDADGGLMNEGHGTQVVDSDKHWWPQAEALVGCINAYQITGAKRYLSAAQSIWSFIVEKMIDRTLGEWFWKVNRAGVPDAEKPIVEPWKCPYHNTRAMIEGWQRLDCTSRDMV</sequence>